<keyword evidence="9" id="KW-0067">ATP-binding</keyword>
<dbReference type="EMBL" id="CP020772">
    <property type="protein sequence ID" value="ARI76325.1"/>
    <property type="molecule type" value="Genomic_DNA"/>
</dbReference>
<accession>A0A1W5ZSS9</accession>
<evidence type="ECO:0000313" key="16">
    <source>
        <dbReference type="Proteomes" id="UP000192527"/>
    </source>
</evidence>
<evidence type="ECO:0000259" key="14">
    <source>
        <dbReference type="PROSITE" id="PS50885"/>
    </source>
</evidence>
<dbReference type="OrthoDB" id="9776552at2"/>
<keyword evidence="7" id="KW-0547">Nucleotide-binding</keyword>
<keyword evidence="11 12" id="KW-0472">Membrane</keyword>
<evidence type="ECO:0000256" key="4">
    <source>
        <dbReference type="ARBA" id="ARBA00022475"/>
    </source>
</evidence>
<evidence type="ECO:0000256" key="1">
    <source>
        <dbReference type="ARBA" id="ARBA00000085"/>
    </source>
</evidence>
<dbReference type="InterPro" id="IPR010559">
    <property type="entry name" value="Sig_transdc_His_kin_internal"/>
</dbReference>
<keyword evidence="5" id="KW-0597">Phosphoprotein</keyword>
<dbReference type="GO" id="GO:0005524">
    <property type="term" value="F:ATP binding"/>
    <property type="evidence" value="ECO:0007669"/>
    <property type="project" value="UniProtKB-KW"/>
</dbReference>
<evidence type="ECO:0000256" key="10">
    <source>
        <dbReference type="ARBA" id="ARBA00023012"/>
    </source>
</evidence>
<name>A0A1W5ZSS9_9BACI</name>
<evidence type="ECO:0000256" key="2">
    <source>
        <dbReference type="ARBA" id="ARBA00004651"/>
    </source>
</evidence>
<dbReference type="PROSITE" id="PS50109">
    <property type="entry name" value="HIS_KIN"/>
    <property type="match status" value="1"/>
</dbReference>
<proteinExistence type="predicted"/>
<dbReference type="GO" id="GO:0005886">
    <property type="term" value="C:plasma membrane"/>
    <property type="evidence" value="ECO:0007669"/>
    <property type="project" value="UniProtKB-SubCell"/>
</dbReference>
<keyword evidence="12" id="KW-1133">Transmembrane helix</keyword>
<dbReference type="InterPro" id="IPR036890">
    <property type="entry name" value="HATPase_C_sf"/>
</dbReference>
<keyword evidence="4" id="KW-1003">Cell membrane</keyword>
<keyword evidence="8" id="KW-0418">Kinase</keyword>
<dbReference type="SUPFAM" id="SSF55874">
    <property type="entry name" value="ATPase domain of HSP90 chaperone/DNA topoisomerase II/histidine kinase"/>
    <property type="match status" value="1"/>
</dbReference>
<evidence type="ECO:0000256" key="7">
    <source>
        <dbReference type="ARBA" id="ARBA00022741"/>
    </source>
</evidence>
<dbReference type="PANTHER" id="PTHR34220">
    <property type="entry name" value="SENSOR HISTIDINE KINASE YPDA"/>
    <property type="match status" value="1"/>
</dbReference>
<dbReference type="KEGG" id="hmn:HM131_05510"/>
<dbReference type="Gene3D" id="6.10.340.10">
    <property type="match status" value="1"/>
</dbReference>
<dbReference type="Proteomes" id="UP000192527">
    <property type="component" value="Chromosome"/>
</dbReference>
<organism evidence="15 16">
    <name type="scientific">Halobacillus mangrovi</name>
    <dbReference type="NCBI Taxonomy" id="402384"/>
    <lineage>
        <taxon>Bacteria</taxon>
        <taxon>Bacillati</taxon>
        <taxon>Bacillota</taxon>
        <taxon>Bacilli</taxon>
        <taxon>Bacillales</taxon>
        <taxon>Bacillaceae</taxon>
        <taxon>Halobacillus</taxon>
    </lineage>
</organism>
<keyword evidence="10" id="KW-0902">Two-component regulatory system</keyword>
<dbReference type="InterPro" id="IPR003594">
    <property type="entry name" value="HATPase_dom"/>
</dbReference>
<dbReference type="SMART" id="SM00387">
    <property type="entry name" value="HATPase_c"/>
    <property type="match status" value="1"/>
</dbReference>
<dbReference type="InterPro" id="IPR005467">
    <property type="entry name" value="His_kinase_dom"/>
</dbReference>
<dbReference type="PROSITE" id="PS50885">
    <property type="entry name" value="HAMP"/>
    <property type="match status" value="1"/>
</dbReference>
<evidence type="ECO:0000256" key="8">
    <source>
        <dbReference type="ARBA" id="ARBA00022777"/>
    </source>
</evidence>
<keyword evidence="16" id="KW-1185">Reference proteome</keyword>
<comment type="subcellular location">
    <subcellularLocation>
        <location evidence="2">Cell membrane</location>
        <topology evidence="2">Multi-pass membrane protein</topology>
    </subcellularLocation>
</comment>
<evidence type="ECO:0000256" key="12">
    <source>
        <dbReference type="SAM" id="Phobius"/>
    </source>
</evidence>
<feature type="domain" description="HAMP" evidence="14">
    <location>
        <begin position="313"/>
        <end position="365"/>
    </location>
</feature>
<evidence type="ECO:0000256" key="9">
    <source>
        <dbReference type="ARBA" id="ARBA00022840"/>
    </source>
</evidence>
<dbReference type="AlphaFoldDB" id="A0A1W5ZSS9"/>
<feature type="domain" description="Histidine kinase" evidence="13">
    <location>
        <begin position="471"/>
        <end position="577"/>
    </location>
</feature>
<keyword evidence="6" id="KW-0808">Transferase</keyword>
<evidence type="ECO:0000256" key="11">
    <source>
        <dbReference type="ARBA" id="ARBA00023136"/>
    </source>
</evidence>
<dbReference type="Gene3D" id="3.30.565.10">
    <property type="entry name" value="Histidine kinase-like ATPase, C-terminal domain"/>
    <property type="match status" value="1"/>
</dbReference>
<dbReference type="InterPro" id="IPR003660">
    <property type="entry name" value="HAMP_dom"/>
</dbReference>
<evidence type="ECO:0000256" key="3">
    <source>
        <dbReference type="ARBA" id="ARBA00012438"/>
    </source>
</evidence>
<evidence type="ECO:0000259" key="13">
    <source>
        <dbReference type="PROSITE" id="PS50109"/>
    </source>
</evidence>
<dbReference type="STRING" id="402384.HM131_05510"/>
<dbReference type="PANTHER" id="PTHR34220:SF7">
    <property type="entry name" value="SENSOR HISTIDINE KINASE YPDA"/>
    <property type="match status" value="1"/>
</dbReference>
<feature type="transmembrane region" description="Helical" evidence="12">
    <location>
        <begin position="294"/>
        <end position="312"/>
    </location>
</feature>
<gene>
    <name evidence="15" type="ORF">HM131_05510</name>
</gene>
<sequence>MSFRRKMLFAFLGFVLAPLAILGGLSYQISSTTLKNNISEQTVQTLKAVDRNLMKAVSEVNTFSDFVLSSGEIQSFLKTNDTDSVIEFYNNQQSIAGLMYGNAQVDDFMVYSKDGELLHLKNSTVPPFGEFVLSPFYLEMIEQKGRPVWLTPSSNQEWSSNEESLLTQGRVIKDIQTLEDIGYLVMNIKIRLFDELFSNIDMNPSEELIINRRGDILYSLNHEMIGEDLQMDELSSLKLGSTGYFLTNWEDKKSLVTYIPSQFSTMQNDELILVSIQPWDVLASEIIMIRNTTIILFIVAIVMALLFNMLYLRRVSQFIQESLASMKKVEEGALHVRMREFKLKELKNISSGFNNMLTRIRDLIQDVKLEQEYKREAQFQVLQEQINPHFLYNTLESINALAAMNGQKEISKMTINLGKLLRISINGDYEVMVKDEIRHVVSYLEIQKIRYDHAFHFLVEVDEALEKEYVLKLILQPLVENSIKHAFDSKEAGIISIQGYCEGSKGFIFVQDNGTGLPQEALESLNDDKNERHKNLGHGMINVHKRLRLYYGMAYGMIVCSDQKEGTKIKITFPIKGENNGI</sequence>
<dbReference type="RefSeq" id="WP_085028744.1">
    <property type="nucleotide sequence ID" value="NZ_CP020772.1"/>
</dbReference>
<dbReference type="GO" id="GO:0000155">
    <property type="term" value="F:phosphorelay sensor kinase activity"/>
    <property type="evidence" value="ECO:0007669"/>
    <property type="project" value="InterPro"/>
</dbReference>
<dbReference type="Pfam" id="PF02518">
    <property type="entry name" value="HATPase_c"/>
    <property type="match status" value="1"/>
</dbReference>
<dbReference type="InterPro" id="IPR050640">
    <property type="entry name" value="Bact_2-comp_sensor_kinase"/>
</dbReference>
<evidence type="ECO:0000256" key="6">
    <source>
        <dbReference type="ARBA" id="ARBA00022679"/>
    </source>
</evidence>
<reference evidence="15 16" key="1">
    <citation type="submission" date="2017-04" db="EMBL/GenBank/DDBJ databases">
        <title>The whole genome sequencing and assembly of Halobacillus mangrovi strain.</title>
        <authorList>
            <person name="Lee S.-J."/>
            <person name="Park M.-K."/>
            <person name="Kim J.-Y."/>
            <person name="Lee Y.-J."/>
            <person name="Yi H."/>
            <person name="Bahn Y.-S."/>
            <person name="Kim J.F."/>
            <person name="Lee D.-W."/>
        </authorList>
    </citation>
    <scope>NUCLEOTIDE SEQUENCE [LARGE SCALE GENOMIC DNA]</scope>
    <source>
        <strain evidence="15 16">KTB 131</strain>
    </source>
</reference>
<protein>
    <recommendedName>
        <fullName evidence="3">histidine kinase</fullName>
        <ecNumber evidence="3">2.7.13.3</ecNumber>
    </recommendedName>
</protein>
<keyword evidence="12" id="KW-0812">Transmembrane</keyword>
<evidence type="ECO:0000313" key="15">
    <source>
        <dbReference type="EMBL" id="ARI76325.1"/>
    </source>
</evidence>
<dbReference type="Pfam" id="PF06580">
    <property type="entry name" value="His_kinase"/>
    <property type="match status" value="1"/>
</dbReference>
<evidence type="ECO:0000256" key="5">
    <source>
        <dbReference type="ARBA" id="ARBA00022553"/>
    </source>
</evidence>
<comment type="catalytic activity">
    <reaction evidence="1">
        <text>ATP + protein L-histidine = ADP + protein N-phospho-L-histidine.</text>
        <dbReference type="EC" id="2.7.13.3"/>
    </reaction>
</comment>
<dbReference type="EC" id="2.7.13.3" evidence="3"/>